<accession>A0ABU3PRV0</accession>
<feature type="transmembrane region" description="Helical" evidence="1">
    <location>
        <begin position="18"/>
        <end position="36"/>
    </location>
</feature>
<comment type="caution">
    <text evidence="2">The sequence shown here is derived from an EMBL/GenBank/DDBJ whole genome shotgun (WGS) entry which is preliminary data.</text>
</comment>
<feature type="transmembrane region" description="Helical" evidence="1">
    <location>
        <begin position="48"/>
        <end position="66"/>
    </location>
</feature>
<reference evidence="2 3" key="1">
    <citation type="submission" date="2023-08" db="EMBL/GenBank/DDBJ databases">
        <title>Nocardioides seae sp. nov., a bacterium isolated from a soil.</title>
        <authorList>
            <person name="Wang X."/>
        </authorList>
    </citation>
    <scope>NUCLEOTIDE SEQUENCE [LARGE SCALE GENOMIC DNA]</scope>
    <source>
        <strain evidence="2 3">YZH12</strain>
    </source>
</reference>
<evidence type="ECO:0000313" key="2">
    <source>
        <dbReference type="EMBL" id="MDT9591948.1"/>
    </source>
</evidence>
<evidence type="ECO:0000313" key="3">
    <source>
        <dbReference type="Proteomes" id="UP001268542"/>
    </source>
</evidence>
<sequence length="142" mass="13847">MPGQPPVPVEPRPSRAQLGVLIASCALVAVVLVADLQGSMDGSRTPGMVLAIAGAAVVAGVTYSFWAGSTPRTLRMHVALLTAMIGGATVAASASGGTDGVFSSVTMALVGLAGLLVSVVALLAQARATGAGAPTPSPKGTR</sequence>
<gene>
    <name evidence="2" type="ORF">RDV89_02650</name>
</gene>
<evidence type="ECO:0000256" key="1">
    <source>
        <dbReference type="SAM" id="Phobius"/>
    </source>
</evidence>
<keyword evidence="1" id="KW-1133">Transmembrane helix</keyword>
<protein>
    <submittedName>
        <fullName evidence="2">Uncharacterized protein</fullName>
    </submittedName>
</protein>
<organism evidence="2 3">
    <name type="scientific">Nocardioides imazamoxiresistens</name>
    <dbReference type="NCBI Taxonomy" id="3231893"/>
    <lineage>
        <taxon>Bacteria</taxon>
        <taxon>Bacillati</taxon>
        <taxon>Actinomycetota</taxon>
        <taxon>Actinomycetes</taxon>
        <taxon>Propionibacteriales</taxon>
        <taxon>Nocardioidaceae</taxon>
        <taxon>Nocardioides</taxon>
    </lineage>
</organism>
<dbReference type="Proteomes" id="UP001268542">
    <property type="component" value="Unassembled WGS sequence"/>
</dbReference>
<keyword evidence="3" id="KW-1185">Reference proteome</keyword>
<feature type="transmembrane region" description="Helical" evidence="1">
    <location>
        <begin position="101"/>
        <end position="124"/>
    </location>
</feature>
<name>A0ABU3PRV0_9ACTN</name>
<dbReference type="EMBL" id="JAVYII010000001">
    <property type="protein sequence ID" value="MDT9591948.1"/>
    <property type="molecule type" value="Genomic_DNA"/>
</dbReference>
<dbReference type="RefSeq" id="WP_315731057.1">
    <property type="nucleotide sequence ID" value="NZ_JAVYII010000001.1"/>
</dbReference>
<proteinExistence type="predicted"/>
<keyword evidence="1" id="KW-0472">Membrane</keyword>
<keyword evidence="1" id="KW-0812">Transmembrane</keyword>
<feature type="transmembrane region" description="Helical" evidence="1">
    <location>
        <begin position="78"/>
        <end position="95"/>
    </location>
</feature>